<dbReference type="OrthoDB" id="2919105at2759"/>
<dbReference type="AlphaFoldDB" id="A0A8H4XJA1"/>
<keyword evidence="3" id="KW-0520">NAD</keyword>
<feature type="compositionally biased region" description="Basic residues" evidence="5">
    <location>
        <begin position="500"/>
        <end position="510"/>
    </location>
</feature>
<comment type="caution">
    <text evidence="7">The sequence shown here is derived from an EMBL/GenBank/DDBJ whole genome shotgun (WGS) entry which is preliminary data.</text>
</comment>
<feature type="binding site" evidence="4">
    <location>
        <position position="279"/>
    </location>
    <ligand>
        <name>Zn(2+)</name>
        <dbReference type="ChEBI" id="CHEBI:29105"/>
    </ligand>
</feature>
<name>A0A8H4XJA1_9HYPO</name>
<dbReference type="PROSITE" id="PS50305">
    <property type="entry name" value="SIRTUIN"/>
    <property type="match status" value="1"/>
</dbReference>
<feature type="compositionally biased region" description="Low complexity" evidence="5">
    <location>
        <begin position="1"/>
        <end position="28"/>
    </location>
</feature>
<dbReference type="GO" id="GO:0016740">
    <property type="term" value="F:transferase activity"/>
    <property type="evidence" value="ECO:0007669"/>
    <property type="project" value="UniProtKB-KW"/>
</dbReference>
<evidence type="ECO:0000256" key="4">
    <source>
        <dbReference type="PROSITE-ProRule" id="PRU00236"/>
    </source>
</evidence>
<dbReference type="GO" id="GO:0046872">
    <property type="term" value="F:metal ion binding"/>
    <property type="evidence" value="ECO:0007669"/>
    <property type="project" value="UniProtKB-KW"/>
</dbReference>
<evidence type="ECO:0000313" key="7">
    <source>
        <dbReference type="EMBL" id="KAF4976279.1"/>
    </source>
</evidence>
<feature type="region of interest" description="Disordered" evidence="5">
    <location>
        <begin position="1"/>
        <end position="88"/>
    </location>
</feature>
<sequence length="622" mass="67586">MSTISDSELSTLSSPLSNLSKTPSLPSSPDMPVDPAKRYPSPTSTTASGPQSPIKLGDPMSDDDIVSKTLDGPPPAKKRRISPPKERTTEYLDLMKPEEEFTAEEGRQMERLVTALRKKKKIVVIAGAGISVSAGIPDFRSSTGLFATVKNQHKLKGSGKHLFDASVYKHDSTTQSFHTMVREMAQMTQNAKSTPFHHLLASLAQEGRLLRLYSQNIDCLDTSMKPLATNVPLNPKGPWPATIQLHGGLEKMVCTKCTQLEPFDGEVFDGPEAPLCKTCQVDDEVRTAHAGKRSHGIGRLRPRFVLYNEYNPDEEAIGNVSSADLKTRPDAVLVVGTTLKVPGTRRLVKEMCQVARGRKNGLTVWINVDNEPKGADFKNCWDIVVRSKCDSVARLAALPPWDCSIGDDYLVSQEEERESQERRSKTTFAVNIPSSPTHPEIEAHVAAKPKQVDEVQGIPTPNASPKISAAKASAAKKPAKTKQSKILFGGKASAVDKAPKVTKSRGRPRRPLPTDPPKKSAKQAFKAVKNVTAQEKTVKIVSNVPSKRGAPVEEDGTATSLPALRPPRRASQENFLYKHETIEKGDESSSGPPSSPTTAAPKREPDTISPKSIPASLRGLIH</sequence>
<dbReference type="Gene3D" id="3.40.50.1220">
    <property type="entry name" value="TPP-binding domain"/>
    <property type="match status" value="1"/>
</dbReference>
<keyword evidence="4" id="KW-0862">Zinc</keyword>
<dbReference type="GO" id="GO:0070403">
    <property type="term" value="F:NAD+ binding"/>
    <property type="evidence" value="ECO:0007669"/>
    <property type="project" value="InterPro"/>
</dbReference>
<feature type="compositionally biased region" description="Basic and acidic residues" evidence="5">
    <location>
        <begin position="576"/>
        <end position="587"/>
    </location>
</feature>
<dbReference type="Proteomes" id="UP000635477">
    <property type="component" value="Unassembled WGS sequence"/>
</dbReference>
<accession>A0A8H4XJA1</accession>
<dbReference type="InterPro" id="IPR029035">
    <property type="entry name" value="DHS-like_NAD/FAD-binding_dom"/>
</dbReference>
<feature type="active site" description="Proton acceptor" evidence="4">
    <location>
        <position position="246"/>
    </location>
</feature>
<keyword evidence="2" id="KW-0808">Transferase</keyword>
<feature type="domain" description="Deacetylase sirtuin-type" evidence="6">
    <location>
        <begin position="102"/>
        <end position="421"/>
    </location>
</feature>
<comment type="similarity">
    <text evidence="1">Belongs to the sirtuin family. Class I subfamily.</text>
</comment>
<evidence type="ECO:0000256" key="5">
    <source>
        <dbReference type="SAM" id="MobiDB-lite"/>
    </source>
</evidence>
<evidence type="ECO:0000256" key="3">
    <source>
        <dbReference type="ARBA" id="ARBA00023027"/>
    </source>
</evidence>
<dbReference type="InterPro" id="IPR003000">
    <property type="entry name" value="Sirtuin"/>
</dbReference>
<organism evidence="7 8">
    <name type="scientific">Fusarium zealandicum</name>
    <dbReference type="NCBI Taxonomy" id="1053134"/>
    <lineage>
        <taxon>Eukaryota</taxon>
        <taxon>Fungi</taxon>
        <taxon>Dikarya</taxon>
        <taxon>Ascomycota</taxon>
        <taxon>Pezizomycotina</taxon>
        <taxon>Sordariomycetes</taxon>
        <taxon>Hypocreomycetidae</taxon>
        <taxon>Hypocreales</taxon>
        <taxon>Nectriaceae</taxon>
        <taxon>Fusarium</taxon>
        <taxon>Fusarium staphyleae species complex</taxon>
    </lineage>
</organism>
<keyword evidence="4" id="KW-0479">Metal-binding</keyword>
<proteinExistence type="inferred from homology"/>
<feature type="compositionally biased region" description="Low complexity" evidence="5">
    <location>
        <begin position="463"/>
        <end position="476"/>
    </location>
</feature>
<dbReference type="PANTHER" id="PTHR47651">
    <property type="entry name" value="NAD-DEPENDENT HISTONE DEACETYLASE HST4"/>
    <property type="match status" value="1"/>
</dbReference>
<reference evidence="7" key="1">
    <citation type="journal article" date="2020" name="BMC Genomics">
        <title>Correction to: Identification and distribution of gene clusters required for synthesis of sphingolipid metabolism inhibitors in diverse species of the filamentous fungus Fusarium.</title>
        <authorList>
            <person name="Kim H.S."/>
            <person name="Lohmar J.M."/>
            <person name="Busman M."/>
            <person name="Brown D.W."/>
            <person name="Naumann T.A."/>
            <person name="Divon H.H."/>
            <person name="Lysoe E."/>
            <person name="Uhlig S."/>
            <person name="Proctor R.H."/>
        </authorList>
    </citation>
    <scope>NUCLEOTIDE SEQUENCE</scope>
    <source>
        <strain evidence="7">NRRL 22465</strain>
    </source>
</reference>
<feature type="compositionally biased region" description="Low complexity" evidence="5">
    <location>
        <begin position="588"/>
        <end position="600"/>
    </location>
</feature>
<dbReference type="InterPro" id="IPR026590">
    <property type="entry name" value="Ssirtuin_cat_dom"/>
</dbReference>
<feature type="region of interest" description="Disordered" evidence="5">
    <location>
        <begin position="456"/>
        <end position="622"/>
    </location>
</feature>
<dbReference type="Gene3D" id="3.30.1600.10">
    <property type="entry name" value="SIR2/SIRT2 'Small Domain"/>
    <property type="match status" value="1"/>
</dbReference>
<dbReference type="EMBL" id="JABEYC010000554">
    <property type="protein sequence ID" value="KAF4976279.1"/>
    <property type="molecule type" value="Genomic_DNA"/>
</dbReference>
<dbReference type="SUPFAM" id="SSF52467">
    <property type="entry name" value="DHS-like NAD/FAD-binding domain"/>
    <property type="match status" value="1"/>
</dbReference>
<dbReference type="Pfam" id="PF02146">
    <property type="entry name" value="SIR2"/>
    <property type="match status" value="1"/>
</dbReference>
<reference evidence="7" key="2">
    <citation type="submission" date="2020-05" db="EMBL/GenBank/DDBJ databases">
        <authorList>
            <person name="Kim H.-S."/>
            <person name="Proctor R.H."/>
            <person name="Brown D.W."/>
        </authorList>
    </citation>
    <scope>NUCLEOTIDE SEQUENCE</scope>
    <source>
        <strain evidence="7">NRRL 22465</strain>
    </source>
</reference>
<feature type="binding site" evidence="4">
    <location>
        <position position="276"/>
    </location>
    <ligand>
        <name>Zn(2+)</name>
        <dbReference type="ChEBI" id="CHEBI:29105"/>
    </ligand>
</feature>
<feature type="binding site" evidence="4">
    <location>
        <position position="257"/>
    </location>
    <ligand>
        <name>Zn(2+)</name>
        <dbReference type="ChEBI" id="CHEBI:29105"/>
    </ligand>
</feature>
<keyword evidence="8" id="KW-1185">Reference proteome</keyword>
<evidence type="ECO:0000259" key="6">
    <source>
        <dbReference type="PROSITE" id="PS50305"/>
    </source>
</evidence>
<protein>
    <recommendedName>
        <fullName evidence="6">Deacetylase sirtuin-type domain-containing protein</fullName>
    </recommendedName>
</protein>
<dbReference type="PANTHER" id="PTHR47651:SF17">
    <property type="entry name" value="DEACETYLASE SIRTUIN-TYPE DOMAIN-CONTAINING PROTEIN"/>
    <property type="match status" value="1"/>
</dbReference>
<feature type="binding site" evidence="4">
    <location>
        <position position="254"/>
    </location>
    <ligand>
        <name>Zn(2+)</name>
        <dbReference type="ChEBI" id="CHEBI:29105"/>
    </ligand>
</feature>
<feature type="compositionally biased region" description="Polar residues" evidence="5">
    <location>
        <begin position="41"/>
        <end position="51"/>
    </location>
</feature>
<gene>
    <name evidence="7" type="ORF">FZEAL_7030</name>
</gene>
<dbReference type="InterPro" id="IPR026591">
    <property type="entry name" value="Sirtuin_cat_small_dom_sf"/>
</dbReference>
<evidence type="ECO:0000313" key="8">
    <source>
        <dbReference type="Proteomes" id="UP000635477"/>
    </source>
</evidence>
<evidence type="ECO:0000256" key="1">
    <source>
        <dbReference type="ARBA" id="ARBA00006924"/>
    </source>
</evidence>
<evidence type="ECO:0000256" key="2">
    <source>
        <dbReference type="ARBA" id="ARBA00022679"/>
    </source>
</evidence>